<dbReference type="InterPro" id="IPR014284">
    <property type="entry name" value="RNA_pol_sigma-70_dom"/>
</dbReference>
<dbReference type="InterPro" id="IPR039425">
    <property type="entry name" value="RNA_pol_sigma-70-like"/>
</dbReference>
<dbReference type="InterPro" id="IPR036388">
    <property type="entry name" value="WH-like_DNA-bd_sf"/>
</dbReference>
<dbReference type="CDD" id="cd06171">
    <property type="entry name" value="Sigma70_r4"/>
    <property type="match status" value="1"/>
</dbReference>
<dbReference type="Gene3D" id="1.10.10.10">
    <property type="entry name" value="Winged helix-like DNA-binding domain superfamily/Winged helix DNA-binding domain"/>
    <property type="match status" value="1"/>
</dbReference>
<dbReference type="RefSeq" id="WP_248737564.1">
    <property type="nucleotide sequence ID" value="NZ_CALBWS010000045.1"/>
</dbReference>
<dbReference type="PANTHER" id="PTHR43133">
    <property type="entry name" value="RNA POLYMERASE ECF-TYPE SIGMA FACTO"/>
    <property type="match status" value="1"/>
</dbReference>
<evidence type="ECO:0000313" key="7">
    <source>
        <dbReference type="EMBL" id="CAH2717343.1"/>
    </source>
</evidence>
<evidence type="ECO:0000256" key="3">
    <source>
        <dbReference type="ARBA" id="ARBA00023082"/>
    </source>
</evidence>
<keyword evidence="4" id="KW-0804">Transcription</keyword>
<evidence type="ECO:0000259" key="5">
    <source>
        <dbReference type="Pfam" id="PF04542"/>
    </source>
</evidence>
<organism evidence="7 8">
    <name type="scientific">Neobacillus rhizosphaerae</name>
    <dbReference type="NCBI Taxonomy" id="2880965"/>
    <lineage>
        <taxon>Bacteria</taxon>
        <taxon>Bacillati</taxon>
        <taxon>Bacillota</taxon>
        <taxon>Bacilli</taxon>
        <taxon>Bacillales</taxon>
        <taxon>Bacillaceae</taxon>
        <taxon>Neobacillus</taxon>
    </lineage>
</organism>
<dbReference type="PANTHER" id="PTHR43133:SF60">
    <property type="entry name" value="RNA POLYMERASE SIGMA FACTOR SIGV"/>
    <property type="match status" value="1"/>
</dbReference>
<feature type="domain" description="RNA polymerase sigma factor 70 region 4 type 2" evidence="6">
    <location>
        <begin position="123"/>
        <end position="173"/>
    </location>
</feature>
<protein>
    <submittedName>
        <fullName evidence="7">ECF RNA polymerase sigma factor SigW</fullName>
    </submittedName>
</protein>
<dbReference type="NCBIfam" id="TIGR02937">
    <property type="entry name" value="sigma70-ECF"/>
    <property type="match status" value="1"/>
</dbReference>
<sequence length="186" mass="22132">MIDMVDDSKSESLNHLNREEKLKWLMKAYGNDVIRIAYTYLKQKQLAEDVAQDVFIKCYEKMDSFRNESSYKTWLIRITVNKCKDVLKSWSFKNLYFTDFFKPKQTYSSLENHFFGGDENELISKQVIELPVKLREVIILFYYQEFSIEEISDLLKINPNTVKTRLHRGRIKLKESFEGAWVISGK</sequence>
<comment type="similarity">
    <text evidence="1">Belongs to the sigma-70 factor family. ECF subfamily.</text>
</comment>
<evidence type="ECO:0000259" key="6">
    <source>
        <dbReference type="Pfam" id="PF08281"/>
    </source>
</evidence>
<keyword evidence="3" id="KW-0731">Sigma factor</keyword>
<dbReference type="Pfam" id="PF04542">
    <property type="entry name" value="Sigma70_r2"/>
    <property type="match status" value="1"/>
</dbReference>
<dbReference type="InterPro" id="IPR013325">
    <property type="entry name" value="RNA_pol_sigma_r2"/>
</dbReference>
<keyword evidence="2" id="KW-0805">Transcription regulation</keyword>
<dbReference type="Proteomes" id="UP000838308">
    <property type="component" value="Unassembled WGS sequence"/>
</dbReference>
<evidence type="ECO:0000256" key="1">
    <source>
        <dbReference type="ARBA" id="ARBA00010641"/>
    </source>
</evidence>
<dbReference type="SUPFAM" id="SSF88946">
    <property type="entry name" value="Sigma2 domain of RNA polymerase sigma factors"/>
    <property type="match status" value="1"/>
</dbReference>
<dbReference type="InterPro" id="IPR007627">
    <property type="entry name" value="RNA_pol_sigma70_r2"/>
</dbReference>
<dbReference type="InterPro" id="IPR013324">
    <property type="entry name" value="RNA_pol_sigma_r3/r4-like"/>
</dbReference>
<accession>A0ABM9EXF0</accession>
<gene>
    <name evidence="7" type="primary">sigW_5</name>
    <name evidence="7" type="ORF">BACCIP111895_04535</name>
</gene>
<dbReference type="SUPFAM" id="SSF88659">
    <property type="entry name" value="Sigma3 and sigma4 domains of RNA polymerase sigma factors"/>
    <property type="match status" value="1"/>
</dbReference>
<evidence type="ECO:0000256" key="4">
    <source>
        <dbReference type="ARBA" id="ARBA00023163"/>
    </source>
</evidence>
<evidence type="ECO:0000256" key="2">
    <source>
        <dbReference type="ARBA" id="ARBA00023015"/>
    </source>
</evidence>
<reference evidence="7" key="1">
    <citation type="submission" date="2022-04" db="EMBL/GenBank/DDBJ databases">
        <authorList>
            <person name="Criscuolo A."/>
        </authorList>
    </citation>
    <scope>NUCLEOTIDE SEQUENCE</scope>
    <source>
        <strain evidence="7">CIP111895</strain>
    </source>
</reference>
<feature type="domain" description="RNA polymerase sigma-70 region 2" evidence="5">
    <location>
        <begin position="25"/>
        <end position="88"/>
    </location>
</feature>
<comment type="caution">
    <text evidence="7">The sequence shown here is derived from an EMBL/GenBank/DDBJ whole genome shotgun (WGS) entry which is preliminary data.</text>
</comment>
<name>A0ABM9EXF0_9BACI</name>
<evidence type="ECO:0000313" key="8">
    <source>
        <dbReference type="Proteomes" id="UP000838308"/>
    </source>
</evidence>
<dbReference type="Pfam" id="PF08281">
    <property type="entry name" value="Sigma70_r4_2"/>
    <property type="match status" value="1"/>
</dbReference>
<keyword evidence="8" id="KW-1185">Reference proteome</keyword>
<dbReference type="InterPro" id="IPR013249">
    <property type="entry name" value="RNA_pol_sigma70_r4_t2"/>
</dbReference>
<dbReference type="EMBL" id="CALBWS010000045">
    <property type="protein sequence ID" value="CAH2717343.1"/>
    <property type="molecule type" value="Genomic_DNA"/>
</dbReference>
<dbReference type="Gene3D" id="1.10.1740.10">
    <property type="match status" value="1"/>
</dbReference>
<proteinExistence type="inferred from homology"/>